<evidence type="ECO:0000259" key="5">
    <source>
        <dbReference type="Pfam" id="PF00535"/>
    </source>
</evidence>
<reference evidence="6 7" key="1">
    <citation type="submission" date="2020-05" db="EMBL/GenBank/DDBJ databases">
        <title>Mucilaginibacter mali sp. nov.</title>
        <authorList>
            <person name="Kim H.S."/>
            <person name="Lee K.C."/>
            <person name="Suh M.K."/>
            <person name="Kim J.-S."/>
            <person name="Han K.-I."/>
            <person name="Eom M.K."/>
            <person name="Shin Y.K."/>
            <person name="Lee J.-S."/>
        </authorList>
    </citation>
    <scope>NUCLEOTIDE SEQUENCE [LARGE SCALE GENOMIC DNA]</scope>
    <source>
        <strain evidence="6 7">G2-14</strain>
    </source>
</reference>
<accession>A0A7D4UPH9</accession>
<dbReference type="InterPro" id="IPR001173">
    <property type="entry name" value="Glyco_trans_2-like"/>
</dbReference>
<feature type="transmembrane region" description="Helical" evidence="4">
    <location>
        <begin position="20"/>
        <end position="40"/>
    </location>
</feature>
<evidence type="ECO:0000313" key="6">
    <source>
        <dbReference type="EMBL" id="QKJ30540.1"/>
    </source>
</evidence>
<dbReference type="GO" id="GO:0016757">
    <property type="term" value="F:glycosyltransferase activity"/>
    <property type="evidence" value="ECO:0007669"/>
    <property type="project" value="UniProtKB-KW"/>
</dbReference>
<feature type="transmembrane region" description="Helical" evidence="4">
    <location>
        <begin position="329"/>
        <end position="347"/>
    </location>
</feature>
<keyword evidence="4" id="KW-1133">Transmembrane helix</keyword>
<sequence length="389" mass="44595">MPHIFANFARYLNPVLENTIQITLFVLFQLCLIVQLYFLIGKYGRLAAFKIPPREADAEPLLPISVIISARNEAKNLSQFLPAILTQDYPDFEVILINDCSSDGSDILLMEMQANYTRLKVVTITEHDRFKTGKKFALTLGIKAAANEHLLFTDADCIPASDQWIRLMTRNFSGNTEIVLGYSPYQKAAGFMNAFIRFETLKTGINYLSAALHGDAYMGIGRNLAYTKTLFFRSKGFASHMHLLSGDDDLFVNQNATHDNVKIEIDPDAFTYSQAKTTFNGWYRQKKRHTGVGKYYKNHHRAMLTTDALSGFIYYVLLIISFITGFEPLLALGLFGFRLIIQLFFYARIFKKLKAKEMLFYLPFLDILYYFYLNVFGLIGSFIKTKQWK</sequence>
<dbReference type="SUPFAM" id="SSF53448">
    <property type="entry name" value="Nucleotide-diphospho-sugar transferases"/>
    <property type="match status" value="1"/>
</dbReference>
<organism evidence="6 7">
    <name type="scientific">Mucilaginibacter mali</name>
    <dbReference type="NCBI Taxonomy" id="2740462"/>
    <lineage>
        <taxon>Bacteria</taxon>
        <taxon>Pseudomonadati</taxon>
        <taxon>Bacteroidota</taxon>
        <taxon>Sphingobacteriia</taxon>
        <taxon>Sphingobacteriales</taxon>
        <taxon>Sphingobacteriaceae</taxon>
        <taxon>Mucilaginibacter</taxon>
    </lineage>
</organism>
<keyword evidence="4" id="KW-0472">Membrane</keyword>
<dbReference type="PANTHER" id="PTHR43630">
    <property type="entry name" value="POLY-BETA-1,6-N-ACETYL-D-GLUCOSAMINE SYNTHASE"/>
    <property type="match status" value="1"/>
</dbReference>
<dbReference type="InterPro" id="IPR029044">
    <property type="entry name" value="Nucleotide-diphossugar_trans"/>
</dbReference>
<dbReference type="EMBL" id="CP054139">
    <property type="protein sequence ID" value="QKJ30540.1"/>
    <property type="molecule type" value="Genomic_DNA"/>
</dbReference>
<evidence type="ECO:0000256" key="2">
    <source>
        <dbReference type="ARBA" id="ARBA00022676"/>
    </source>
</evidence>
<evidence type="ECO:0000313" key="7">
    <source>
        <dbReference type="Proteomes" id="UP000505355"/>
    </source>
</evidence>
<keyword evidence="7" id="KW-1185">Reference proteome</keyword>
<keyword evidence="2" id="KW-0328">Glycosyltransferase</keyword>
<dbReference type="KEGG" id="mmab:HQ865_12490"/>
<dbReference type="Gene3D" id="3.90.550.10">
    <property type="entry name" value="Spore Coat Polysaccharide Biosynthesis Protein SpsA, Chain A"/>
    <property type="match status" value="1"/>
</dbReference>
<evidence type="ECO:0000256" key="1">
    <source>
        <dbReference type="ARBA" id="ARBA00006739"/>
    </source>
</evidence>
<evidence type="ECO:0000256" key="4">
    <source>
        <dbReference type="SAM" id="Phobius"/>
    </source>
</evidence>
<proteinExistence type="inferred from homology"/>
<evidence type="ECO:0000256" key="3">
    <source>
        <dbReference type="ARBA" id="ARBA00022679"/>
    </source>
</evidence>
<dbReference type="Pfam" id="PF00535">
    <property type="entry name" value="Glycos_transf_2"/>
    <property type="match status" value="1"/>
</dbReference>
<feature type="transmembrane region" description="Helical" evidence="4">
    <location>
        <begin position="359"/>
        <end position="383"/>
    </location>
</feature>
<dbReference type="AlphaFoldDB" id="A0A7D4UPH9"/>
<dbReference type="PANTHER" id="PTHR43630:SF1">
    <property type="entry name" value="POLY-BETA-1,6-N-ACETYL-D-GLUCOSAMINE SYNTHASE"/>
    <property type="match status" value="1"/>
</dbReference>
<dbReference type="Proteomes" id="UP000505355">
    <property type="component" value="Chromosome"/>
</dbReference>
<comment type="similarity">
    <text evidence="1">Belongs to the glycosyltransferase 2 family.</text>
</comment>
<name>A0A7D4UPH9_9SPHI</name>
<keyword evidence="4" id="KW-0812">Transmembrane</keyword>
<feature type="transmembrane region" description="Helical" evidence="4">
    <location>
        <begin position="304"/>
        <end position="323"/>
    </location>
</feature>
<protein>
    <submittedName>
        <fullName evidence="6">Glycosyltransferase</fullName>
    </submittedName>
</protein>
<feature type="domain" description="Glycosyltransferase 2-like" evidence="5">
    <location>
        <begin position="65"/>
        <end position="182"/>
    </location>
</feature>
<keyword evidence="3 6" id="KW-0808">Transferase</keyword>
<dbReference type="RefSeq" id="WP_173415214.1">
    <property type="nucleotide sequence ID" value="NZ_CP054139.1"/>
</dbReference>
<gene>
    <name evidence="6" type="ORF">HQ865_12490</name>
</gene>